<keyword evidence="2" id="KW-0808">Transferase</keyword>
<dbReference type="InterPro" id="IPR004398">
    <property type="entry name" value="RNA_MeTrfase_RsmD"/>
</dbReference>
<proteinExistence type="predicted"/>
<dbReference type="PROSITE" id="PS00092">
    <property type="entry name" value="N6_MTASE"/>
    <property type="match status" value="1"/>
</dbReference>
<evidence type="ECO:0008006" key="4">
    <source>
        <dbReference type="Google" id="ProtNLM"/>
    </source>
</evidence>
<dbReference type="GO" id="GO:0003676">
    <property type="term" value="F:nucleic acid binding"/>
    <property type="evidence" value="ECO:0007669"/>
    <property type="project" value="InterPro"/>
</dbReference>
<evidence type="ECO:0000313" key="3">
    <source>
        <dbReference type="EMBL" id="SVC96038.1"/>
    </source>
</evidence>
<organism evidence="3">
    <name type="scientific">marine metagenome</name>
    <dbReference type="NCBI Taxonomy" id="408172"/>
    <lineage>
        <taxon>unclassified sequences</taxon>
        <taxon>metagenomes</taxon>
        <taxon>ecological metagenomes</taxon>
    </lineage>
</organism>
<keyword evidence="1" id="KW-0489">Methyltransferase</keyword>
<dbReference type="PIRSF" id="PIRSF004553">
    <property type="entry name" value="CHP00095"/>
    <property type="match status" value="1"/>
</dbReference>
<accession>A0A382RGD6</accession>
<dbReference type="PANTHER" id="PTHR43542:SF1">
    <property type="entry name" value="METHYLTRANSFERASE"/>
    <property type="match status" value="1"/>
</dbReference>
<gene>
    <name evidence="3" type="ORF">METZ01_LOCUS348892</name>
</gene>
<protein>
    <recommendedName>
        <fullName evidence="4">16S rRNA (Guanine(966)-N(2))-methyltransferase RsmD</fullName>
    </recommendedName>
</protein>
<dbReference type="Gene3D" id="3.40.50.150">
    <property type="entry name" value="Vaccinia Virus protein VP39"/>
    <property type="match status" value="1"/>
</dbReference>
<name>A0A382RGD6_9ZZZZ</name>
<dbReference type="SUPFAM" id="SSF53335">
    <property type="entry name" value="S-adenosyl-L-methionine-dependent methyltransferases"/>
    <property type="match status" value="1"/>
</dbReference>
<evidence type="ECO:0000256" key="1">
    <source>
        <dbReference type="ARBA" id="ARBA00022603"/>
    </source>
</evidence>
<dbReference type="InterPro" id="IPR029063">
    <property type="entry name" value="SAM-dependent_MTases_sf"/>
</dbReference>
<dbReference type="EMBL" id="UINC01121115">
    <property type="protein sequence ID" value="SVC96038.1"/>
    <property type="molecule type" value="Genomic_DNA"/>
</dbReference>
<dbReference type="InterPro" id="IPR002052">
    <property type="entry name" value="DNA_methylase_N6_adenine_CS"/>
</dbReference>
<evidence type="ECO:0000256" key="2">
    <source>
        <dbReference type="ARBA" id="ARBA00022679"/>
    </source>
</evidence>
<dbReference type="PANTHER" id="PTHR43542">
    <property type="entry name" value="METHYLTRANSFERASE"/>
    <property type="match status" value="1"/>
</dbReference>
<dbReference type="AlphaFoldDB" id="A0A382RGD6"/>
<dbReference type="CDD" id="cd02440">
    <property type="entry name" value="AdoMet_MTases"/>
    <property type="match status" value="1"/>
</dbReference>
<dbReference type="Pfam" id="PF03602">
    <property type="entry name" value="Cons_hypoth95"/>
    <property type="match status" value="1"/>
</dbReference>
<reference evidence="3" key="1">
    <citation type="submission" date="2018-05" db="EMBL/GenBank/DDBJ databases">
        <authorList>
            <person name="Lanie J.A."/>
            <person name="Ng W.-L."/>
            <person name="Kazmierczak K.M."/>
            <person name="Andrzejewski T.M."/>
            <person name="Davidsen T.M."/>
            <person name="Wayne K.J."/>
            <person name="Tettelin H."/>
            <person name="Glass J.I."/>
            <person name="Rusch D."/>
            <person name="Podicherti R."/>
            <person name="Tsui H.-C.T."/>
            <person name="Winkler M.E."/>
        </authorList>
    </citation>
    <scope>NUCLEOTIDE SEQUENCE</scope>
</reference>
<dbReference type="GO" id="GO:0008168">
    <property type="term" value="F:methyltransferase activity"/>
    <property type="evidence" value="ECO:0007669"/>
    <property type="project" value="UniProtKB-KW"/>
</dbReference>
<dbReference type="GO" id="GO:0031167">
    <property type="term" value="P:rRNA methylation"/>
    <property type="evidence" value="ECO:0007669"/>
    <property type="project" value="InterPro"/>
</dbReference>
<sequence>MNDKIENIQVLDTFAGSGALGLECLSRGFKHSTFLDNSSEAIQIINKNIIKLKEKNNATVIKTDVTKPIQIANKFDLCFFDPPYDIKDISLIIDKWNNLKIIKENAIYIYEKHKNMHFNPIKNIEIIKAKQLGISEIIILKKLSSSTK</sequence>